<evidence type="ECO:0000313" key="1">
    <source>
        <dbReference type="EMBL" id="KAI3673574.1"/>
    </source>
</evidence>
<protein>
    <submittedName>
        <fullName evidence="1">Uncharacterized protein</fullName>
    </submittedName>
</protein>
<organism evidence="1 2">
    <name type="scientific">Arctium lappa</name>
    <name type="common">Greater burdock</name>
    <name type="synonym">Lappa major</name>
    <dbReference type="NCBI Taxonomy" id="4217"/>
    <lineage>
        <taxon>Eukaryota</taxon>
        <taxon>Viridiplantae</taxon>
        <taxon>Streptophyta</taxon>
        <taxon>Embryophyta</taxon>
        <taxon>Tracheophyta</taxon>
        <taxon>Spermatophyta</taxon>
        <taxon>Magnoliopsida</taxon>
        <taxon>eudicotyledons</taxon>
        <taxon>Gunneridae</taxon>
        <taxon>Pentapetalae</taxon>
        <taxon>asterids</taxon>
        <taxon>campanulids</taxon>
        <taxon>Asterales</taxon>
        <taxon>Asteraceae</taxon>
        <taxon>Carduoideae</taxon>
        <taxon>Cardueae</taxon>
        <taxon>Arctiinae</taxon>
        <taxon>Arctium</taxon>
    </lineage>
</organism>
<dbReference type="Proteomes" id="UP001055879">
    <property type="component" value="Linkage Group LG15"/>
</dbReference>
<reference evidence="1 2" key="2">
    <citation type="journal article" date="2022" name="Mol. Ecol. Resour.">
        <title>The genomes of chicory, endive, great burdock and yacon provide insights into Asteraceae paleo-polyploidization history and plant inulin production.</title>
        <authorList>
            <person name="Fan W."/>
            <person name="Wang S."/>
            <person name="Wang H."/>
            <person name="Wang A."/>
            <person name="Jiang F."/>
            <person name="Liu H."/>
            <person name="Zhao H."/>
            <person name="Xu D."/>
            <person name="Zhang Y."/>
        </authorList>
    </citation>
    <scope>NUCLEOTIDE SEQUENCE [LARGE SCALE GENOMIC DNA]</scope>
    <source>
        <strain evidence="2">cv. Niubang</strain>
    </source>
</reference>
<comment type="caution">
    <text evidence="1">The sequence shown here is derived from an EMBL/GenBank/DDBJ whole genome shotgun (WGS) entry which is preliminary data.</text>
</comment>
<sequence length="92" mass="10311">MDKEETVWKVGGAWGARRCRAQFCFADPPFPPFKGHLLASISLPTRHNRSSPPPTTGAAFETTGRSSFSPQNHEFLHREFLVLQDAASLVWK</sequence>
<reference evidence="2" key="1">
    <citation type="journal article" date="2022" name="Mol. Ecol. Resour.">
        <title>The genomes of chicory, endive, great burdock and yacon provide insights into Asteraceae palaeo-polyploidization history and plant inulin production.</title>
        <authorList>
            <person name="Fan W."/>
            <person name="Wang S."/>
            <person name="Wang H."/>
            <person name="Wang A."/>
            <person name="Jiang F."/>
            <person name="Liu H."/>
            <person name="Zhao H."/>
            <person name="Xu D."/>
            <person name="Zhang Y."/>
        </authorList>
    </citation>
    <scope>NUCLEOTIDE SEQUENCE [LARGE SCALE GENOMIC DNA]</scope>
    <source>
        <strain evidence="2">cv. Niubang</strain>
    </source>
</reference>
<accession>A0ACB8XT84</accession>
<evidence type="ECO:0000313" key="2">
    <source>
        <dbReference type="Proteomes" id="UP001055879"/>
    </source>
</evidence>
<dbReference type="EMBL" id="CM042061">
    <property type="protein sequence ID" value="KAI3673574.1"/>
    <property type="molecule type" value="Genomic_DNA"/>
</dbReference>
<proteinExistence type="predicted"/>
<name>A0ACB8XT84_ARCLA</name>
<gene>
    <name evidence="1" type="ORF">L6452_39697</name>
</gene>
<keyword evidence="2" id="KW-1185">Reference proteome</keyword>